<reference evidence="1 2" key="1">
    <citation type="journal article" date="2019" name="Int. J. Syst. Evol. Microbiol.">
        <title>Anaerobacillus alkaliphilus sp. nov., a novel alkaliphilic and moderately halophilic bacterium.</title>
        <authorList>
            <person name="Borsodi A.K."/>
            <person name="Aszalos J.M."/>
            <person name="Bihari P."/>
            <person name="Nagy I."/>
            <person name="Schumann P."/>
            <person name="Sproer C."/>
            <person name="Kovacs A.L."/>
            <person name="Boka K."/>
            <person name="Dobosy P."/>
            <person name="Ovari M."/>
            <person name="Szili-Kovacs T."/>
            <person name="Toth E."/>
        </authorList>
    </citation>
    <scope>NUCLEOTIDE SEQUENCE [LARGE SCALE GENOMIC DNA]</scope>
    <source>
        <strain evidence="1 2">B16-10</strain>
    </source>
</reference>
<comment type="caution">
    <text evidence="1">The sequence shown here is derived from an EMBL/GenBank/DDBJ whole genome shotgun (WGS) entry which is preliminary data.</text>
</comment>
<dbReference type="Proteomes" id="UP000290649">
    <property type="component" value="Unassembled WGS sequence"/>
</dbReference>
<proteinExistence type="predicted"/>
<sequence length="149" mass="17018">MGMSFVNKVAVFLLIILFFISGCNVAGQGDVKPLYIGGQSKIFDQTKADEAKQIVLSMDEVVAVRGATLEGDIFVALKVKQFDRLFLDRIRKEAADKIKKRFPDAKAHVSTDKKVFLELEKLEKELYENKIKKSEIEKRWSRIEDFMKG</sequence>
<evidence type="ECO:0000313" key="1">
    <source>
        <dbReference type="EMBL" id="RXJ03866.1"/>
    </source>
</evidence>
<name>A0A4Q0VXH4_9BACI</name>
<evidence type="ECO:0008006" key="3">
    <source>
        <dbReference type="Google" id="ProtNLM"/>
    </source>
</evidence>
<evidence type="ECO:0000313" key="2">
    <source>
        <dbReference type="Proteomes" id="UP000290649"/>
    </source>
</evidence>
<gene>
    <name evidence="1" type="ORF">DS745_00290</name>
</gene>
<protein>
    <recommendedName>
        <fullName evidence="3">Sporulation protein</fullName>
    </recommendedName>
</protein>
<keyword evidence="2" id="KW-1185">Reference proteome</keyword>
<dbReference type="EMBL" id="QOUX01000001">
    <property type="protein sequence ID" value="RXJ03866.1"/>
    <property type="molecule type" value="Genomic_DNA"/>
</dbReference>
<dbReference type="AlphaFoldDB" id="A0A4Q0VXH4"/>
<organism evidence="1 2">
    <name type="scientific">Anaerobacillus alkaliphilus</name>
    <dbReference type="NCBI Taxonomy" id="1548597"/>
    <lineage>
        <taxon>Bacteria</taxon>
        <taxon>Bacillati</taxon>
        <taxon>Bacillota</taxon>
        <taxon>Bacilli</taxon>
        <taxon>Bacillales</taxon>
        <taxon>Bacillaceae</taxon>
        <taxon>Anaerobacillus</taxon>
    </lineage>
</organism>
<dbReference type="OrthoDB" id="2885813at2"/>
<accession>A0A4Q0VXH4</accession>